<comment type="caution">
    <text evidence="1">The sequence shown here is derived from an EMBL/GenBank/DDBJ whole genome shotgun (WGS) entry which is preliminary data.</text>
</comment>
<dbReference type="Proteomes" id="UP001153678">
    <property type="component" value="Unassembled WGS sequence"/>
</dbReference>
<dbReference type="Gene3D" id="3.80.10.10">
    <property type="entry name" value="Ribonuclease Inhibitor"/>
    <property type="match status" value="1"/>
</dbReference>
<reference evidence="1" key="1">
    <citation type="submission" date="2022-08" db="EMBL/GenBank/DDBJ databases">
        <authorList>
            <person name="Kallberg Y."/>
            <person name="Tangrot J."/>
            <person name="Rosling A."/>
        </authorList>
    </citation>
    <scope>NUCLEOTIDE SEQUENCE</scope>
    <source>
        <strain evidence="1">Wild A</strain>
    </source>
</reference>
<dbReference type="OrthoDB" id="1060944at2759"/>
<dbReference type="SUPFAM" id="SSF52058">
    <property type="entry name" value="L domain-like"/>
    <property type="match status" value="1"/>
</dbReference>
<evidence type="ECO:0000313" key="1">
    <source>
        <dbReference type="EMBL" id="CAI2162410.1"/>
    </source>
</evidence>
<gene>
    <name evidence="1" type="ORF">FWILDA_LOCUS542</name>
</gene>
<protein>
    <submittedName>
        <fullName evidence="1">10694_t:CDS:1</fullName>
    </submittedName>
</protein>
<organism evidence="1 2">
    <name type="scientific">Funneliformis geosporum</name>
    <dbReference type="NCBI Taxonomy" id="1117311"/>
    <lineage>
        <taxon>Eukaryota</taxon>
        <taxon>Fungi</taxon>
        <taxon>Fungi incertae sedis</taxon>
        <taxon>Mucoromycota</taxon>
        <taxon>Glomeromycotina</taxon>
        <taxon>Glomeromycetes</taxon>
        <taxon>Glomerales</taxon>
        <taxon>Glomeraceae</taxon>
        <taxon>Funneliformis</taxon>
    </lineage>
</organism>
<keyword evidence="2" id="KW-1185">Reference proteome</keyword>
<evidence type="ECO:0000313" key="2">
    <source>
        <dbReference type="Proteomes" id="UP001153678"/>
    </source>
</evidence>
<dbReference type="AlphaFoldDB" id="A0A9W4SBK8"/>
<name>A0A9W4SBK8_9GLOM</name>
<sequence length="162" mass="18686">MTSEAQNYIDRMKNKEKLTYLDLSNQELEGNLNLANFSSLVSINAFKNKFNDLDFLLSLPNKEKLKKINFWGNKITNPGNALVLFDKFPNLESINLGGNPLAWNNLKNLDDRQVLLLIKLIEEEKVKINANSPEITLLKYIKQLKEENMLLKQQVQIEVPPK</sequence>
<accession>A0A9W4SBK8</accession>
<proteinExistence type="predicted"/>
<dbReference type="EMBL" id="CAMKVN010000036">
    <property type="protein sequence ID" value="CAI2162410.1"/>
    <property type="molecule type" value="Genomic_DNA"/>
</dbReference>
<dbReference type="InterPro" id="IPR032675">
    <property type="entry name" value="LRR_dom_sf"/>
</dbReference>